<feature type="compositionally biased region" description="Polar residues" evidence="2">
    <location>
        <begin position="20"/>
        <end position="30"/>
    </location>
</feature>
<dbReference type="PANTHER" id="PTHR10963">
    <property type="entry name" value="GLYCOSYL HYDROLASE-RELATED"/>
    <property type="match status" value="1"/>
</dbReference>
<feature type="domain" description="GH16" evidence="4">
    <location>
        <begin position="205"/>
        <end position="488"/>
    </location>
</feature>
<dbReference type="GO" id="GO:0004553">
    <property type="term" value="F:hydrolase activity, hydrolyzing O-glycosyl compounds"/>
    <property type="evidence" value="ECO:0007669"/>
    <property type="project" value="InterPro"/>
</dbReference>
<keyword evidence="3" id="KW-1133">Transmembrane helix</keyword>
<sequence length="518" mass="57370">MSGPVSFNTDPFGSEKKLSPGTTEDSTSIDSEGIDPLAGTESSSSQPDTPDSNQAVQPGVALAGRAPSFAESYISGMSAGSGLTKTATSRASKAYTHSAKSGQTGRSGQTQTQNQRAVFKSTRLKGDVYKPWVENPDRAQFWARFIIFGCIALGLGLGGILCWDGYRVVPQMGKICLVLEDQFDTLDTSIWHHDLRVGGFRNGEFEWDTNATENSFVEDNVLYIVPTLTSDVLSDAQIQNGYTLDLGSTGACTAANLTGPNCLITSNSTAGTIIPPVRSARITTELSKNIRYGKIEFEAKMPTGDWIWPSIWMSPVEDYYGSWPASGEIDIVQGRGNGASYPTRGVDYISSALHWGVWTALDRTYWTWGWNQQRRKYYNKGFRTFGLEWTDKYIMTYVDSRVQQTIHYDLSSESFWDRAQYPSVVKNDSTDVTVTNPWAKSNNNSAPFDRAFYLVIEVAVGGTSGWFPDSEGDKPWIDTSLTAPYDFYNATSTWYPTWPSDPKERGLAVKNLKMWQKC</sequence>
<feature type="transmembrane region" description="Helical" evidence="3">
    <location>
        <begin position="141"/>
        <end position="163"/>
    </location>
</feature>
<name>A0A0F7SR47_PHARH</name>
<accession>A0A0F7SR47</accession>
<protein>
    <submittedName>
        <fullName evidence="5">Glycoside hydrolase, family 16</fullName>
    </submittedName>
</protein>
<reference evidence="5" key="1">
    <citation type="submission" date="2014-08" db="EMBL/GenBank/DDBJ databases">
        <authorList>
            <person name="Sharma Rahul"/>
            <person name="Thines Marco"/>
        </authorList>
    </citation>
    <scope>NUCLEOTIDE SEQUENCE</scope>
</reference>
<feature type="compositionally biased region" description="Polar residues" evidence="2">
    <location>
        <begin position="40"/>
        <end position="56"/>
    </location>
</feature>
<dbReference type="PANTHER" id="PTHR10963:SF55">
    <property type="entry name" value="GLYCOSIDE HYDROLASE FAMILY 16 PROTEIN"/>
    <property type="match status" value="1"/>
</dbReference>
<dbReference type="Gene3D" id="2.60.120.200">
    <property type="match status" value="1"/>
</dbReference>
<dbReference type="AlphaFoldDB" id="A0A0F7SR47"/>
<feature type="compositionally biased region" description="Polar residues" evidence="2">
    <location>
        <begin position="1"/>
        <end position="11"/>
    </location>
</feature>
<evidence type="ECO:0000313" key="5">
    <source>
        <dbReference type="EMBL" id="CED82980.1"/>
    </source>
</evidence>
<dbReference type="InterPro" id="IPR013320">
    <property type="entry name" value="ConA-like_dom_sf"/>
</dbReference>
<evidence type="ECO:0000256" key="2">
    <source>
        <dbReference type="SAM" id="MobiDB-lite"/>
    </source>
</evidence>
<evidence type="ECO:0000256" key="1">
    <source>
        <dbReference type="ARBA" id="ARBA00006865"/>
    </source>
</evidence>
<keyword evidence="5" id="KW-0378">Hydrolase</keyword>
<feature type="compositionally biased region" description="Low complexity" evidence="2">
    <location>
        <begin position="101"/>
        <end position="116"/>
    </location>
</feature>
<comment type="similarity">
    <text evidence="1">Belongs to the glycosyl hydrolase 16 family.</text>
</comment>
<dbReference type="GO" id="GO:0005975">
    <property type="term" value="P:carbohydrate metabolic process"/>
    <property type="evidence" value="ECO:0007669"/>
    <property type="project" value="InterPro"/>
</dbReference>
<dbReference type="InterPro" id="IPR000757">
    <property type="entry name" value="Beta-glucanase-like"/>
</dbReference>
<keyword evidence="3" id="KW-0812">Transmembrane</keyword>
<proteinExistence type="inferred from homology"/>
<dbReference type="Pfam" id="PF00722">
    <property type="entry name" value="Glyco_hydro_16"/>
    <property type="match status" value="1"/>
</dbReference>
<dbReference type="SUPFAM" id="SSF49899">
    <property type="entry name" value="Concanavalin A-like lectins/glucanases"/>
    <property type="match status" value="1"/>
</dbReference>
<dbReference type="EMBL" id="LN483142">
    <property type="protein sequence ID" value="CED82980.1"/>
    <property type="molecule type" value="Genomic_DNA"/>
</dbReference>
<evidence type="ECO:0000256" key="3">
    <source>
        <dbReference type="SAM" id="Phobius"/>
    </source>
</evidence>
<dbReference type="InterPro" id="IPR050546">
    <property type="entry name" value="Glycosyl_Hydrlase_16"/>
</dbReference>
<feature type="region of interest" description="Disordered" evidence="2">
    <location>
        <begin position="90"/>
        <end position="117"/>
    </location>
</feature>
<organism evidence="5">
    <name type="scientific">Phaffia rhodozyma</name>
    <name type="common">Yeast</name>
    <name type="synonym">Xanthophyllomyces dendrorhous</name>
    <dbReference type="NCBI Taxonomy" id="264483"/>
    <lineage>
        <taxon>Eukaryota</taxon>
        <taxon>Fungi</taxon>
        <taxon>Dikarya</taxon>
        <taxon>Basidiomycota</taxon>
        <taxon>Agaricomycotina</taxon>
        <taxon>Tremellomycetes</taxon>
        <taxon>Cystofilobasidiales</taxon>
        <taxon>Mrakiaceae</taxon>
        <taxon>Phaffia</taxon>
    </lineage>
</organism>
<dbReference type="PROSITE" id="PS51762">
    <property type="entry name" value="GH16_2"/>
    <property type="match status" value="1"/>
</dbReference>
<feature type="region of interest" description="Disordered" evidence="2">
    <location>
        <begin position="1"/>
        <end position="56"/>
    </location>
</feature>
<evidence type="ECO:0000259" key="4">
    <source>
        <dbReference type="PROSITE" id="PS51762"/>
    </source>
</evidence>
<keyword evidence="3" id="KW-0472">Membrane</keyword>